<dbReference type="GO" id="GO:0016020">
    <property type="term" value="C:membrane"/>
    <property type="evidence" value="ECO:0007669"/>
    <property type="project" value="UniProtKB-SubCell"/>
</dbReference>
<keyword evidence="3 6" id="KW-0812">Transmembrane</keyword>
<dbReference type="InterPro" id="IPR007603">
    <property type="entry name" value="Choline_transptr-like"/>
</dbReference>
<dbReference type="PANTHER" id="PTHR12385">
    <property type="entry name" value="CHOLINE TRANSPORTER-LIKE (SLC FAMILY 44)"/>
    <property type="match status" value="1"/>
</dbReference>
<accession>A0A8S3SK51</accession>
<feature type="transmembrane region" description="Helical" evidence="6">
    <location>
        <begin position="221"/>
        <end position="239"/>
    </location>
</feature>
<proteinExistence type="inferred from homology"/>
<evidence type="ECO:0000256" key="3">
    <source>
        <dbReference type="ARBA" id="ARBA00022692"/>
    </source>
</evidence>
<evidence type="ECO:0000313" key="8">
    <source>
        <dbReference type="Proteomes" id="UP000683360"/>
    </source>
</evidence>
<dbReference type="AlphaFoldDB" id="A0A8S3SK51"/>
<keyword evidence="5 6" id="KW-0472">Membrane</keyword>
<comment type="caution">
    <text evidence="7">The sequence shown here is derived from an EMBL/GenBank/DDBJ whole genome shotgun (WGS) entry which is preliminary data.</text>
</comment>
<dbReference type="PANTHER" id="PTHR12385:SF96">
    <property type="entry name" value="CHOLINE TRANSPORTER-LIKE PROTEIN"/>
    <property type="match status" value="1"/>
</dbReference>
<organism evidence="7 8">
    <name type="scientific">Mytilus edulis</name>
    <name type="common">Blue mussel</name>
    <dbReference type="NCBI Taxonomy" id="6550"/>
    <lineage>
        <taxon>Eukaryota</taxon>
        <taxon>Metazoa</taxon>
        <taxon>Spiralia</taxon>
        <taxon>Lophotrochozoa</taxon>
        <taxon>Mollusca</taxon>
        <taxon>Bivalvia</taxon>
        <taxon>Autobranchia</taxon>
        <taxon>Pteriomorphia</taxon>
        <taxon>Mytilida</taxon>
        <taxon>Mytiloidea</taxon>
        <taxon>Mytilidae</taxon>
        <taxon>Mytilinae</taxon>
        <taxon>Mytilus</taxon>
    </lineage>
</organism>
<feature type="transmembrane region" description="Helical" evidence="6">
    <location>
        <begin position="33"/>
        <end position="54"/>
    </location>
</feature>
<dbReference type="GO" id="GO:0022857">
    <property type="term" value="F:transmembrane transporter activity"/>
    <property type="evidence" value="ECO:0007669"/>
    <property type="project" value="InterPro"/>
</dbReference>
<gene>
    <name evidence="7" type="ORF">MEDL_32050</name>
</gene>
<evidence type="ECO:0000256" key="4">
    <source>
        <dbReference type="ARBA" id="ARBA00022989"/>
    </source>
</evidence>
<evidence type="ECO:0000256" key="6">
    <source>
        <dbReference type="SAM" id="Phobius"/>
    </source>
</evidence>
<sequence>MPSLGNTVRPIEVNELNKPVSISPKENRSCRDVVFLLIFLIVIGGMCYCSYVALCYGDPFRLVYGVDSWGNVCNKKNIKIPDVPHSGRDTRGKIKLFFFDETVLSNYVIGQAITYNKPSVCVTSCPNADISSYEMLKNHTQHTGLSYCVYDYKLNGNSSDANSCTGLPISKQKSILFRCVPSTVSAAYDFLIGFIDNILNSIDENFTQKCVSDLEKTWREICYLCAVGLGVSLVIVHLMRFIAGVIIWLSMFILGAGSVGGAGLCW</sequence>
<keyword evidence="4 6" id="KW-1133">Transmembrane helix</keyword>
<keyword evidence="8" id="KW-1185">Reference proteome</keyword>
<dbReference type="OrthoDB" id="420519at2759"/>
<evidence type="ECO:0000313" key="7">
    <source>
        <dbReference type="EMBL" id="CAG2218353.1"/>
    </source>
</evidence>
<feature type="transmembrane region" description="Helical" evidence="6">
    <location>
        <begin position="245"/>
        <end position="265"/>
    </location>
</feature>
<evidence type="ECO:0000256" key="1">
    <source>
        <dbReference type="ARBA" id="ARBA00004141"/>
    </source>
</evidence>
<name>A0A8S3SK51_MYTED</name>
<dbReference type="Proteomes" id="UP000683360">
    <property type="component" value="Unassembled WGS sequence"/>
</dbReference>
<comment type="similarity">
    <text evidence="2">Belongs to the CTL (choline transporter-like) family.</text>
</comment>
<evidence type="ECO:0000256" key="5">
    <source>
        <dbReference type="ARBA" id="ARBA00023136"/>
    </source>
</evidence>
<comment type="subcellular location">
    <subcellularLocation>
        <location evidence="1">Membrane</location>
        <topology evidence="1">Multi-pass membrane protein</topology>
    </subcellularLocation>
</comment>
<reference evidence="7" key="1">
    <citation type="submission" date="2021-03" db="EMBL/GenBank/DDBJ databases">
        <authorList>
            <person name="Bekaert M."/>
        </authorList>
    </citation>
    <scope>NUCLEOTIDE SEQUENCE</scope>
</reference>
<evidence type="ECO:0000256" key="2">
    <source>
        <dbReference type="ARBA" id="ARBA00007168"/>
    </source>
</evidence>
<dbReference type="EMBL" id="CAJPWZ010001599">
    <property type="protein sequence ID" value="CAG2218353.1"/>
    <property type="molecule type" value="Genomic_DNA"/>
</dbReference>
<protein>
    <submittedName>
        <fullName evidence="7">SLC44A1</fullName>
    </submittedName>
</protein>